<protein>
    <submittedName>
        <fullName evidence="1">Recombination protein O</fullName>
    </submittedName>
</protein>
<dbReference type="AlphaFoldDB" id="A0A378NE28"/>
<reference evidence="1 2" key="1">
    <citation type="submission" date="2018-06" db="EMBL/GenBank/DDBJ databases">
        <authorList>
            <consortium name="Pathogen Informatics"/>
            <person name="Doyle S."/>
        </authorList>
    </citation>
    <scope>NUCLEOTIDE SEQUENCE [LARGE SCALE GENOMIC DNA]</scope>
    <source>
        <strain evidence="1 2">NCTC10638</strain>
    </source>
</reference>
<dbReference type="Gene3D" id="1.20.1440.120">
    <property type="entry name" value="Recombination protein O, C-terminal domain"/>
    <property type="match status" value="1"/>
</dbReference>
<sequence length="93" mass="10601">MTYQFQENQGFIASLLQNNQSFLGSDLLAFAQLDFSEKSTQQAAKRFTRMALKPYLGSQPLKSESFSNLFCRINSKAVKLRKNAQYAILQKNV</sequence>
<dbReference type="InterPro" id="IPR042242">
    <property type="entry name" value="RecO_C"/>
</dbReference>
<dbReference type="Proteomes" id="UP000254802">
    <property type="component" value="Unassembled WGS sequence"/>
</dbReference>
<organism evidence="1 2">
    <name type="scientific">Mannheimia haemolytica</name>
    <name type="common">Pasteurella haemolytica</name>
    <dbReference type="NCBI Taxonomy" id="75985"/>
    <lineage>
        <taxon>Bacteria</taxon>
        <taxon>Pseudomonadati</taxon>
        <taxon>Pseudomonadota</taxon>
        <taxon>Gammaproteobacteria</taxon>
        <taxon>Pasteurellales</taxon>
        <taxon>Pasteurellaceae</taxon>
        <taxon>Mannheimia</taxon>
    </lineage>
</organism>
<evidence type="ECO:0000313" key="2">
    <source>
        <dbReference type="Proteomes" id="UP000254802"/>
    </source>
</evidence>
<evidence type="ECO:0000313" key="1">
    <source>
        <dbReference type="EMBL" id="STY64228.1"/>
    </source>
</evidence>
<name>A0A378NE28_MANHA</name>
<proteinExistence type="predicted"/>
<dbReference type="EMBL" id="UGPN01000002">
    <property type="protein sequence ID" value="STY64228.1"/>
    <property type="molecule type" value="Genomic_DNA"/>
</dbReference>
<accession>A0A378NE28</accession>
<gene>
    <name evidence="1" type="primary">recO_1</name>
    <name evidence="1" type="ORF">NCTC10638_03404</name>
</gene>